<proteinExistence type="predicted"/>
<dbReference type="EMBL" id="DAAGAE010000174">
    <property type="protein sequence ID" value="HAB2227796.1"/>
    <property type="molecule type" value="Genomic_DNA"/>
</dbReference>
<reference evidence="1" key="1">
    <citation type="journal article" date="2018" name="Genome Biol.">
        <title>SKESA: strategic k-mer extension for scrupulous assemblies.</title>
        <authorList>
            <person name="Souvorov A."/>
            <person name="Agarwala R."/>
            <person name="Lipman D.J."/>
        </authorList>
    </citation>
    <scope>NUCLEOTIDE SEQUENCE</scope>
    <source>
        <strain evidence="1">Salmonella enterica</strain>
    </source>
</reference>
<evidence type="ECO:0000313" key="1">
    <source>
        <dbReference type="EMBL" id="HAB2227796.1"/>
    </source>
</evidence>
<sequence>MKHQHYGTMEVIRQCAVPGTMVKYNDRIYKATANTRGKLTLTN</sequence>
<feature type="non-terminal residue" evidence="1">
    <location>
        <position position="43"/>
    </location>
</feature>
<dbReference type="AlphaFoldDB" id="A0A6X8UNQ6"/>
<accession>A0A6X8UNQ6</accession>
<comment type="caution">
    <text evidence="1">The sequence shown here is derived from an EMBL/GenBank/DDBJ whole genome shotgun (WGS) entry which is preliminary data.</text>
</comment>
<reference evidence="1" key="2">
    <citation type="submission" date="2019-10" db="EMBL/GenBank/DDBJ databases">
        <authorList>
            <consortium name="NCBI Pathogen Detection Project"/>
        </authorList>
    </citation>
    <scope>NUCLEOTIDE SEQUENCE</scope>
    <source>
        <strain evidence="1">Salmonella enterica</strain>
    </source>
</reference>
<gene>
    <name evidence="1" type="ORF">GB562_20170</name>
</gene>
<name>A0A6X8UNQ6_SALDU</name>
<organism evidence="1">
    <name type="scientific">Salmonella dublin</name>
    <dbReference type="NCBI Taxonomy" id="98360"/>
    <lineage>
        <taxon>Bacteria</taxon>
        <taxon>Pseudomonadati</taxon>
        <taxon>Pseudomonadota</taxon>
        <taxon>Gammaproteobacteria</taxon>
        <taxon>Enterobacterales</taxon>
        <taxon>Enterobacteriaceae</taxon>
        <taxon>Salmonella</taxon>
    </lineage>
</organism>
<protein>
    <submittedName>
        <fullName evidence="1">Cell division inhibitor protein</fullName>
    </submittedName>
</protein>